<dbReference type="AlphaFoldDB" id="A0A917U8I4"/>
<dbReference type="InterPro" id="IPR015424">
    <property type="entry name" value="PyrdxlP-dep_Trfase"/>
</dbReference>
<evidence type="ECO:0000313" key="2">
    <source>
        <dbReference type="Proteomes" id="UP000608890"/>
    </source>
</evidence>
<comment type="caution">
    <text evidence="1">The sequence shown here is derived from an EMBL/GenBank/DDBJ whole genome shotgun (WGS) entry which is preliminary data.</text>
</comment>
<dbReference type="Proteomes" id="UP000608890">
    <property type="component" value="Unassembled WGS sequence"/>
</dbReference>
<dbReference type="Gene3D" id="3.40.640.10">
    <property type="entry name" value="Type I PLP-dependent aspartate aminotransferase-like (Major domain)"/>
    <property type="match status" value="1"/>
</dbReference>
<reference evidence="1" key="2">
    <citation type="submission" date="2020-09" db="EMBL/GenBank/DDBJ databases">
        <authorList>
            <person name="Sun Q."/>
            <person name="Zhou Y."/>
        </authorList>
    </citation>
    <scope>NUCLEOTIDE SEQUENCE</scope>
    <source>
        <strain evidence="1">CGMCC 4.7312</strain>
    </source>
</reference>
<dbReference type="RefSeq" id="WP_189050282.1">
    <property type="nucleotide sequence ID" value="NZ_BMNB01000048.1"/>
</dbReference>
<organism evidence="1 2">
    <name type="scientific">Micromonospora sonchi</name>
    <dbReference type="NCBI Taxonomy" id="1763543"/>
    <lineage>
        <taxon>Bacteria</taxon>
        <taxon>Bacillati</taxon>
        <taxon>Actinomycetota</taxon>
        <taxon>Actinomycetes</taxon>
        <taxon>Micromonosporales</taxon>
        <taxon>Micromonosporaceae</taxon>
        <taxon>Micromonospora</taxon>
    </lineage>
</organism>
<reference evidence="1" key="1">
    <citation type="journal article" date="2014" name="Int. J. Syst. Evol. Microbiol.">
        <title>Complete genome sequence of Corynebacterium casei LMG S-19264T (=DSM 44701T), isolated from a smear-ripened cheese.</title>
        <authorList>
            <consortium name="US DOE Joint Genome Institute (JGI-PGF)"/>
            <person name="Walter F."/>
            <person name="Albersmeier A."/>
            <person name="Kalinowski J."/>
            <person name="Ruckert C."/>
        </authorList>
    </citation>
    <scope>NUCLEOTIDE SEQUENCE</scope>
    <source>
        <strain evidence="1">CGMCC 4.7312</strain>
    </source>
</reference>
<keyword evidence="2" id="KW-1185">Reference proteome</keyword>
<dbReference type="EMBL" id="BMNB01000048">
    <property type="protein sequence ID" value="GGM65984.1"/>
    <property type="molecule type" value="Genomic_DNA"/>
</dbReference>
<evidence type="ECO:0008006" key="3">
    <source>
        <dbReference type="Google" id="ProtNLM"/>
    </source>
</evidence>
<gene>
    <name evidence="1" type="ORF">GCM10011608_59080</name>
</gene>
<dbReference type="InterPro" id="IPR015421">
    <property type="entry name" value="PyrdxlP-dep_Trfase_major"/>
</dbReference>
<evidence type="ECO:0000313" key="1">
    <source>
        <dbReference type="EMBL" id="GGM65984.1"/>
    </source>
</evidence>
<dbReference type="SUPFAM" id="SSF53383">
    <property type="entry name" value="PLP-dependent transferases"/>
    <property type="match status" value="1"/>
</dbReference>
<proteinExistence type="predicted"/>
<sequence>MSTERYTAIGVRPLVNGVGPATRLGGLPLHPQVLAGMTEATAHSVRMDRLQAAAGRRLAELLGVPAAYVTTGAAGGLALATAVAMAGDDPRLIDRLPDPSGMRHAACGMRSWWRWHTSIRTTTR</sequence>
<accession>A0A917U8I4</accession>
<name>A0A917U8I4_9ACTN</name>
<protein>
    <recommendedName>
        <fullName evidence="3">Aminotransferase class V domain-containing protein</fullName>
    </recommendedName>
</protein>